<evidence type="ECO:0000256" key="7">
    <source>
        <dbReference type="ARBA" id="ARBA00022989"/>
    </source>
</evidence>
<organism evidence="13 14">
    <name type="scientific">Actinia tenebrosa</name>
    <name type="common">Australian red waratah sea anemone</name>
    <dbReference type="NCBI Taxonomy" id="6105"/>
    <lineage>
        <taxon>Eukaryota</taxon>
        <taxon>Metazoa</taxon>
        <taxon>Cnidaria</taxon>
        <taxon>Anthozoa</taxon>
        <taxon>Hexacorallia</taxon>
        <taxon>Actiniaria</taxon>
        <taxon>Actiniidae</taxon>
        <taxon>Actinia</taxon>
    </lineage>
</organism>
<dbReference type="GO" id="GO:0016887">
    <property type="term" value="F:ATP hydrolysis activity"/>
    <property type="evidence" value="ECO:0007669"/>
    <property type="project" value="InterPro"/>
</dbReference>
<evidence type="ECO:0000256" key="8">
    <source>
        <dbReference type="ARBA" id="ARBA00023136"/>
    </source>
</evidence>
<dbReference type="PROSITE" id="PS50893">
    <property type="entry name" value="ABC_TRANSPORTER_2"/>
    <property type="match status" value="2"/>
</dbReference>
<dbReference type="GO" id="GO:0005524">
    <property type="term" value="F:ATP binding"/>
    <property type="evidence" value="ECO:0007669"/>
    <property type="project" value="UniProtKB-KW"/>
</dbReference>
<dbReference type="OrthoDB" id="6500128at2759"/>
<comment type="similarity">
    <text evidence="2">Belongs to the ABC transporter superfamily. ABCC family. Conjugate transporter (TC 3.A.1.208) subfamily.</text>
</comment>
<dbReference type="SUPFAM" id="SSF90123">
    <property type="entry name" value="ABC transporter transmembrane region"/>
    <property type="match status" value="2"/>
</dbReference>
<feature type="domain" description="ABC transmembrane type-1" evidence="12">
    <location>
        <begin position="116"/>
        <end position="364"/>
    </location>
</feature>
<dbReference type="InterPro" id="IPR003439">
    <property type="entry name" value="ABC_transporter-like_ATP-bd"/>
</dbReference>
<reference evidence="14 15" key="1">
    <citation type="submission" date="2025-04" db="UniProtKB">
        <authorList>
            <consortium name="RefSeq"/>
        </authorList>
    </citation>
    <scope>IDENTIFICATION</scope>
    <source>
        <tissue evidence="14 15">Tentacle</tissue>
    </source>
</reference>
<evidence type="ECO:0000313" key="16">
    <source>
        <dbReference type="RefSeq" id="XP_031561625.1"/>
    </source>
</evidence>
<dbReference type="PANTHER" id="PTHR24223">
    <property type="entry name" value="ATP-BINDING CASSETTE SUB-FAMILY C"/>
    <property type="match status" value="1"/>
</dbReference>
<feature type="compositionally biased region" description="Basic and acidic residues" evidence="9">
    <location>
        <begin position="669"/>
        <end position="686"/>
    </location>
</feature>
<keyword evidence="13" id="KW-1185">Reference proteome</keyword>
<comment type="subcellular location">
    <subcellularLocation>
        <location evidence="1">Membrane</location>
        <topology evidence="1">Multi-pass membrane protein</topology>
    </subcellularLocation>
</comment>
<dbReference type="GeneID" id="116297521"/>
<dbReference type="RefSeq" id="XP_031561623.1">
    <property type="nucleotide sequence ID" value="XM_031705763.1"/>
</dbReference>
<dbReference type="CDD" id="cd18579">
    <property type="entry name" value="ABC_6TM_ABCC_D1"/>
    <property type="match status" value="1"/>
</dbReference>
<evidence type="ECO:0000259" key="11">
    <source>
        <dbReference type="PROSITE" id="PS50893"/>
    </source>
</evidence>
<dbReference type="InterPro" id="IPR017871">
    <property type="entry name" value="ABC_transporter-like_CS"/>
</dbReference>
<dbReference type="CDD" id="cd03250">
    <property type="entry name" value="ABCC_MRP_domain1"/>
    <property type="match status" value="1"/>
</dbReference>
<feature type="transmembrane region" description="Helical" evidence="10">
    <location>
        <begin position="861"/>
        <end position="882"/>
    </location>
</feature>
<dbReference type="InterPro" id="IPR011527">
    <property type="entry name" value="ABC1_TM_dom"/>
</dbReference>
<keyword evidence="7 10" id="KW-1133">Transmembrane helix</keyword>
<feature type="transmembrane region" description="Helical" evidence="10">
    <location>
        <begin position="721"/>
        <end position="741"/>
    </location>
</feature>
<evidence type="ECO:0000256" key="9">
    <source>
        <dbReference type="SAM" id="MobiDB-lite"/>
    </source>
</evidence>
<dbReference type="InterPro" id="IPR050173">
    <property type="entry name" value="ABC_transporter_C-like"/>
</dbReference>
<evidence type="ECO:0000259" key="12">
    <source>
        <dbReference type="PROSITE" id="PS50929"/>
    </source>
</evidence>
<dbReference type="InterPro" id="IPR036640">
    <property type="entry name" value="ABC1_TM_sf"/>
</dbReference>
<name>A0A6P8I1G3_ACTTE</name>
<dbReference type="Pfam" id="PF00005">
    <property type="entry name" value="ABC_tran"/>
    <property type="match status" value="2"/>
</dbReference>
<feature type="domain" description="ABC transporter" evidence="11">
    <location>
        <begin position="1038"/>
        <end position="1271"/>
    </location>
</feature>
<protein>
    <submittedName>
        <fullName evidence="14 15">Multidrug resistance-associated protein 4-like</fullName>
    </submittedName>
</protein>
<dbReference type="PROSITE" id="PS00211">
    <property type="entry name" value="ABC_TRANSPORTER_1"/>
    <property type="match status" value="1"/>
</dbReference>
<dbReference type="AlphaFoldDB" id="A0A6P8I1G3"/>
<dbReference type="RefSeq" id="XP_031561625.1">
    <property type="nucleotide sequence ID" value="XM_031705765.1"/>
</dbReference>
<dbReference type="InterPro" id="IPR003593">
    <property type="entry name" value="AAA+_ATPase"/>
</dbReference>
<evidence type="ECO:0000256" key="5">
    <source>
        <dbReference type="ARBA" id="ARBA00022741"/>
    </source>
</evidence>
<proteinExistence type="inferred from homology"/>
<dbReference type="SMART" id="SM00382">
    <property type="entry name" value="AAA"/>
    <property type="match status" value="2"/>
</dbReference>
<dbReference type="InterPro" id="IPR044746">
    <property type="entry name" value="ABCC_6TM_D1"/>
</dbReference>
<dbReference type="FunFam" id="1.20.1560.10:FF:000014">
    <property type="entry name" value="Multidrug resistance-associated protein member 4"/>
    <property type="match status" value="1"/>
</dbReference>
<dbReference type="Gene3D" id="3.40.50.300">
    <property type="entry name" value="P-loop containing nucleotide triphosphate hydrolases"/>
    <property type="match status" value="2"/>
</dbReference>
<evidence type="ECO:0000313" key="14">
    <source>
        <dbReference type="RefSeq" id="XP_031561623.1"/>
    </source>
</evidence>
<dbReference type="GO" id="GO:0140359">
    <property type="term" value="F:ABC-type transporter activity"/>
    <property type="evidence" value="ECO:0007669"/>
    <property type="project" value="InterPro"/>
</dbReference>
<dbReference type="FunFam" id="1.20.1560.10:FF:000017">
    <property type="entry name" value="Cystic fibrosis transmembrane conductance regulator"/>
    <property type="match status" value="1"/>
</dbReference>
<evidence type="ECO:0000256" key="4">
    <source>
        <dbReference type="ARBA" id="ARBA00022692"/>
    </source>
</evidence>
<keyword evidence="4 10" id="KW-0812">Transmembrane</keyword>
<gene>
    <name evidence="14 15 16" type="primary">LOC116297521</name>
</gene>
<dbReference type="Gene3D" id="1.20.1560.10">
    <property type="entry name" value="ABC transporter type 1, transmembrane domain"/>
    <property type="match status" value="2"/>
</dbReference>
<sequence>MGKTAYQKLENEEEKEKKVNPKRNANIFSKITFSWMNKIFVIGSKRPLEEQDLFPLLDEDKSDVLTDRLEKEWGKELKKKEQGKRPRFWKALMRVSPWSEYFCIIMLVLTDMANRMTLPVLLGFLISYLMGIRDLGASFKYILPTGICITSLGRNLAQHHYQNRSALLGMRFRAATTGILYRKVLRMSKSKLAKISSGHVINLVSNDIQRLDLATQNLFASLRSPFDLVVLGILLWILIGWQAVTGLAFALILIPYEAEMTGWVAKLRMESARVTDRRLEVMNEIISGIRAVKMYAWEWPYRDAVKKIRRAEILIMRKIYGILASFASLQHTYDSVICLIAFVTLVFTGTRLTPFNIFTMVGLLSENRRSLVYGLTDGMQLIADCFASLDRIEHFLLIEELANGKNGRHSKKKDSFKDQKPKEEGNYIKATDLTCHWNGLSESPVLSNINLELKDSKLALITGPVGCGKSTLLLTLLEELMPTSGEIQRKGSIVYVPQTAWVFSGTVRENILFSKPYDEKRYKETIEACDLTKDIERLPDGDETTLGERGASLSGGQKARVNLARAVYADADIYLLDDPLSAVDAKVGKHIFETCISGMLSNKIRVLVTHQLQYLKNADFVMILDSKGTIEHEGDYFQLQESGLDLDSIEEELRIGNEKYYAIHGVESTTKKESEKPKEPDIRETTSSKPVAGKGLASVTEDRSVGTISAGLYWRYFRSGLHAVLLILLILLFLVAQASIISPNLWLVHMSRMKWVEQKHKVNLIIYGALVGGALSLAIIRGLLYYITTLRCSETLHDKMVLSILKSPVLFYDTNPSGRILNRFSKDIGIVDEFLPPTSLLALQYILQTLASMCVTCSTNYYAIIGVIPMIIGFLLINRYYLKTSREIKRMEAISQSPVLAHIADTLEGISLIRTYHMENKFMEKFNEVQDHRSQIWFLVPHSARWMGIRLDFVCTAFVAIATFSGVSFETDAGTLGLSLVYAISTVGQLQFAMRQTADVENMMTSVERVMTYTELEEETGYHIKKKAPSDWPTTGDVKFENVSLQYYEGGPQVLQNLNISIKGGERVGVAGRTGAGKSSLVSALFRMPDPTGQIVIDNQQILELNIQNARRVISVITQNPTLFSGPLRNNLDPFSNYNDAEIWNVLDQVEMKDKVADLPGELYFTLSESGNNFGVGERQLLCLARALLNKNKIIVMDEATANVDFNTDKSIQETIRSKFNNCTVITIAHRLNTILDYDKVLVMEKGRAMEFGHPDELLKNKDGLLTELVRNQASALM</sequence>
<keyword evidence="3" id="KW-0813">Transport</keyword>
<feature type="transmembrane region" description="Helical" evidence="10">
    <location>
        <begin position="228"/>
        <end position="254"/>
    </location>
</feature>
<dbReference type="SUPFAM" id="SSF52540">
    <property type="entry name" value="P-loop containing nucleoside triphosphate hydrolases"/>
    <property type="match status" value="2"/>
</dbReference>
<feature type="domain" description="ABC transmembrane type-1" evidence="12">
    <location>
        <begin position="727"/>
        <end position="1002"/>
    </location>
</feature>
<dbReference type="RefSeq" id="XP_031561624.1">
    <property type="nucleotide sequence ID" value="XM_031705764.1"/>
</dbReference>
<keyword evidence="8 10" id="KW-0472">Membrane</keyword>
<dbReference type="FunFam" id="3.40.50.300:FF:001726">
    <property type="entry name" value="Multidrug resistance-associated protein 4"/>
    <property type="match status" value="1"/>
</dbReference>
<evidence type="ECO:0000313" key="15">
    <source>
        <dbReference type="RefSeq" id="XP_031561624.1"/>
    </source>
</evidence>
<keyword evidence="6" id="KW-0067">ATP-binding</keyword>
<dbReference type="Proteomes" id="UP000515163">
    <property type="component" value="Unplaced"/>
</dbReference>
<dbReference type="CDD" id="cd03244">
    <property type="entry name" value="ABCC_MRP_domain2"/>
    <property type="match status" value="1"/>
</dbReference>
<dbReference type="InterPro" id="IPR027417">
    <property type="entry name" value="P-loop_NTPase"/>
</dbReference>
<dbReference type="PROSITE" id="PS50929">
    <property type="entry name" value="ABC_TM1F"/>
    <property type="match status" value="2"/>
</dbReference>
<feature type="transmembrane region" description="Helical" evidence="10">
    <location>
        <begin position="951"/>
        <end position="969"/>
    </location>
</feature>
<evidence type="ECO:0000256" key="2">
    <source>
        <dbReference type="ARBA" id="ARBA00009726"/>
    </source>
</evidence>
<keyword evidence="5" id="KW-0547">Nucleotide-binding</keyword>
<dbReference type="FunFam" id="3.40.50.300:FF:000163">
    <property type="entry name" value="Multidrug resistance-associated protein member 4"/>
    <property type="match status" value="1"/>
</dbReference>
<dbReference type="KEGG" id="aten:116297521"/>
<dbReference type="Pfam" id="PF00664">
    <property type="entry name" value="ABC_membrane"/>
    <property type="match status" value="2"/>
</dbReference>
<evidence type="ECO:0000313" key="13">
    <source>
        <dbReference type="Proteomes" id="UP000515163"/>
    </source>
</evidence>
<evidence type="ECO:0000256" key="3">
    <source>
        <dbReference type="ARBA" id="ARBA00022448"/>
    </source>
</evidence>
<evidence type="ECO:0000256" key="6">
    <source>
        <dbReference type="ARBA" id="ARBA00022840"/>
    </source>
</evidence>
<feature type="domain" description="ABC transporter" evidence="11">
    <location>
        <begin position="428"/>
        <end position="652"/>
    </location>
</feature>
<evidence type="ECO:0000256" key="1">
    <source>
        <dbReference type="ARBA" id="ARBA00004141"/>
    </source>
</evidence>
<dbReference type="PANTHER" id="PTHR24223:SF456">
    <property type="entry name" value="MULTIDRUG RESISTANCE-ASSOCIATED PROTEIN LETHAL(2)03659"/>
    <property type="match status" value="1"/>
</dbReference>
<accession>A0A6P8I1G3</accession>
<feature type="transmembrane region" description="Helical" evidence="10">
    <location>
        <begin position="762"/>
        <end position="787"/>
    </location>
</feature>
<feature type="region of interest" description="Disordered" evidence="9">
    <location>
        <begin position="668"/>
        <end position="694"/>
    </location>
</feature>
<dbReference type="GO" id="GO:0016020">
    <property type="term" value="C:membrane"/>
    <property type="evidence" value="ECO:0007669"/>
    <property type="project" value="UniProtKB-SubCell"/>
</dbReference>
<evidence type="ECO:0000256" key="10">
    <source>
        <dbReference type="SAM" id="Phobius"/>
    </source>
</evidence>